<dbReference type="AlphaFoldDB" id="A0A099D2E9"/>
<keyword evidence="3" id="KW-1185">Reference proteome</keyword>
<reference evidence="1 4" key="2">
    <citation type="submission" date="2017-08" db="EMBL/GenBank/DDBJ databases">
        <title>The complete genome sequence of moderately halophilic actinomycete Actinopolyspora erythraea YIM 90600, the producer of novel erythromycin, novel actinopolysporins A-C and tubercidin.</title>
        <authorList>
            <person name="Yin M."/>
            <person name="Tang S."/>
        </authorList>
    </citation>
    <scope>NUCLEOTIDE SEQUENCE [LARGE SCALE GENOMIC DNA]</scope>
    <source>
        <strain evidence="1 4">YIM 90600</strain>
    </source>
</reference>
<reference evidence="2 3" key="1">
    <citation type="journal article" date="2014" name="PLoS ONE">
        <title>Identification and Characterization of a New Erythromycin Biosynthetic Gene Cluster in Actinopolyspora erythraea YIM90600, a Novel Erythronolide-Producing Halophilic Actinomycete Isolated from Salt Field.</title>
        <authorList>
            <person name="Chen D."/>
            <person name="Feng J."/>
            <person name="Huang L."/>
            <person name="Zhang Q."/>
            <person name="Wu J."/>
            <person name="Zhu X."/>
            <person name="Duan Y."/>
            <person name="Xu Z."/>
        </authorList>
    </citation>
    <scope>NUCLEOTIDE SEQUENCE [LARGE SCALE GENOMIC DNA]</scope>
    <source>
        <strain evidence="2 3">YIM90600</strain>
    </source>
</reference>
<organism evidence="1 4">
    <name type="scientific">Actinopolyspora erythraea</name>
    <dbReference type="NCBI Taxonomy" id="414996"/>
    <lineage>
        <taxon>Bacteria</taxon>
        <taxon>Bacillati</taxon>
        <taxon>Actinomycetota</taxon>
        <taxon>Actinomycetes</taxon>
        <taxon>Actinopolysporales</taxon>
        <taxon>Actinopolysporaceae</taxon>
        <taxon>Actinopolyspora</taxon>
    </lineage>
</organism>
<dbReference type="Proteomes" id="UP000029737">
    <property type="component" value="Unassembled WGS sequence"/>
</dbReference>
<evidence type="ECO:0000313" key="3">
    <source>
        <dbReference type="Proteomes" id="UP000029737"/>
    </source>
</evidence>
<evidence type="ECO:0000313" key="4">
    <source>
        <dbReference type="Proteomes" id="UP000215043"/>
    </source>
</evidence>
<gene>
    <name evidence="1" type="ORF">CDG81_01900</name>
    <name evidence="2" type="ORF">IL38_19085</name>
</gene>
<accession>A0A099D2E9</accession>
<dbReference type="HOGENOM" id="CLU_2340489_0_0_11"/>
<dbReference type="EMBL" id="CP022752">
    <property type="protein sequence ID" value="ASU77269.1"/>
    <property type="molecule type" value="Genomic_DNA"/>
</dbReference>
<sequence>MDLDNNSVVNLPGVDDREMDRLIALRAACNVVGPPSEFAAVDLFVHEFRGWLAQSTGDSDKLFRRYVLLLVTEGRSGVADRDAAKLRKTIDDIYRKV</sequence>
<evidence type="ECO:0000313" key="1">
    <source>
        <dbReference type="EMBL" id="ASU77269.1"/>
    </source>
</evidence>
<name>A0A099D2E9_9ACTN</name>
<evidence type="ECO:0000313" key="2">
    <source>
        <dbReference type="EMBL" id="KGI80244.1"/>
    </source>
</evidence>
<proteinExistence type="predicted"/>
<protein>
    <submittedName>
        <fullName evidence="1">Uncharacterized protein</fullName>
    </submittedName>
</protein>
<dbReference type="EMBL" id="JPMV01000035">
    <property type="protein sequence ID" value="KGI80244.1"/>
    <property type="molecule type" value="Genomic_DNA"/>
</dbReference>
<dbReference type="KEGG" id="aey:CDG81_01900"/>
<dbReference type="OrthoDB" id="5188209at2"/>
<dbReference type="Proteomes" id="UP000215043">
    <property type="component" value="Chromosome"/>
</dbReference>
<dbReference type="RefSeq" id="WP_043576253.1">
    <property type="nucleotide sequence ID" value="NZ_CP022752.1"/>
</dbReference>
<dbReference type="eggNOG" id="ENOG5030SER">
    <property type="taxonomic scope" value="Bacteria"/>
</dbReference>